<dbReference type="CDD" id="cd08419">
    <property type="entry name" value="PBP2_CbbR_RubisCO_like"/>
    <property type="match status" value="1"/>
</dbReference>
<dbReference type="GO" id="GO:0003700">
    <property type="term" value="F:DNA-binding transcription factor activity"/>
    <property type="evidence" value="ECO:0007669"/>
    <property type="project" value="InterPro"/>
</dbReference>
<comment type="caution">
    <text evidence="6">The sequence shown here is derived from an EMBL/GenBank/DDBJ whole genome shotgun (WGS) entry which is preliminary data.</text>
</comment>
<name>A0A0D8ZYG2_9CYAN</name>
<keyword evidence="3" id="KW-0238">DNA-binding</keyword>
<dbReference type="RefSeq" id="WP_045052795.1">
    <property type="nucleotide sequence ID" value="NZ_CAWMDP010000017.1"/>
</dbReference>
<evidence type="ECO:0000259" key="5">
    <source>
        <dbReference type="PROSITE" id="PS50931"/>
    </source>
</evidence>
<dbReference type="PRINTS" id="PR00039">
    <property type="entry name" value="HTHLYSR"/>
</dbReference>
<dbReference type="AlphaFoldDB" id="A0A0D8ZYG2"/>
<dbReference type="PROSITE" id="PS50931">
    <property type="entry name" value="HTH_LYSR"/>
    <property type="match status" value="1"/>
</dbReference>
<dbReference type="GO" id="GO:0000976">
    <property type="term" value="F:transcription cis-regulatory region binding"/>
    <property type="evidence" value="ECO:0007669"/>
    <property type="project" value="TreeGrafter"/>
</dbReference>
<dbReference type="FunFam" id="1.10.10.10:FF:000001">
    <property type="entry name" value="LysR family transcriptional regulator"/>
    <property type="match status" value="1"/>
</dbReference>
<comment type="similarity">
    <text evidence="1">Belongs to the LysR transcriptional regulatory family.</text>
</comment>
<reference evidence="6 7" key="1">
    <citation type="submission" date="2015-02" db="EMBL/GenBank/DDBJ databases">
        <title>Draft genome of a novel marine cyanobacterium (Chroococcales) isolated from South Atlantic Ocean.</title>
        <authorList>
            <person name="Rigonato J."/>
            <person name="Alvarenga D.O."/>
            <person name="Branco L.H."/>
            <person name="Varani A.M."/>
            <person name="Brandini F.P."/>
            <person name="Fiore M.F."/>
        </authorList>
    </citation>
    <scope>NUCLEOTIDE SEQUENCE [LARGE SCALE GENOMIC DNA]</scope>
    <source>
        <strain evidence="6 7">CENA595</strain>
    </source>
</reference>
<keyword evidence="7" id="KW-1185">Reference proteome</keyword>
<sequence length="315" mass="35421">MKHATLHQLKVFEAIARSGSFTRAAEELFLTQPTVSQQIKQLTKAVGLPLFDQVGKRLYLTDAGQEVLTVCQDISERLSKLEMKLADFRGLKQGNLRLAVITTAKYFVPRVLGPFRHRYPGINISLQVINRQQVLERLNENLDDLYILGQPPDNLDINLRPVLENPLVAIAPHNHPLAKEKNISLQRLAQEPFIMREPGSGTRMVVEGFFKENRVELNVEMEIGSNEAIKQAIAGGLGLSILSRHSLALEGTNGPLTVLDVEGLPIQRHWYIIYPASKQLSVVARTFLDYFLEEGKQIAEQTTLEYMQGTLVKSF</sequence>
<dbReference type="InterPro" id="IPR000847">
    <property type="entry name" value="LysR_HTH_N"/>
</dbReference>
<proteinExistence type="inferred from homology"/>
<evidence type="ECO:0000256" key="2">
    <source>
        <dbReference type="ARBA" id="ARBA00023015"/>
    </source>
</evidence>
<evidence type="ECO:0000256" key="1">
    <source>
        <dbReference type="ARBA" id="ARBA00009437"/>
    </source>
</evidence>
<dbReference type="Gene3D" id="3.40.190.290">
    <property type="match status" value="1"/>
</dbReference>
<protein>
    <submittedName>
        <fullName evidence="6">LysR family transcriptional regulator</fullName>
    </submittedName>
</protein>
<dbReference type="PANTHER" id="PTHR30126">
    <property type="entry name" value="HTH-TYPE TRANSCRIPTIONAL REGULATOR"/>
    <property type="match status" value="1"/>
</dbReference>
<dbReference type="EMBL" id="JYON01000001">
    <property type="protein sequence ID" value="KJH73447.1"/>
    <property type="molecule type" value="Genomic_DNA"/>
</dbReference>
<dbReference type="OrthoDB" id="9785745at2"/>
<evidence type="ECO:0000256" key="3">
    <source>
        <dbReference type="ARBA" id="ARBA00023125"/>
    </source>
</evidence>
<organism evidence="6 7">
    <name type="scientific">Aliterella atlantica CENA595</name>
    <dbReference type="NCBI Taxonomy" id="1618023"/>
    <lineage>
        <taxon>Bacteria</taxon>
        <taxon>Bacillati</taxon>
        <taxon>Cyanobacteriota</taxon>
        <taxon>Cyanophyceae</taxon>
        <taxon>Chroococcidiopsidales</taxon>
        <taxon>Aliterellaceae</taxon>
        <taxon>Aliterella</taxon>
    </lineage>
</organism>
<feature type="domain" description="HTH lysR-type" evidence="5">
    <location>
        <begin position="1"/>
        <end position="61"/>
    </location>
</feature>
<gene>
    <name evidence="6" type="ORF">UH38_01340</name>
</gene>
<dbReference type="SUPFAM" id="SSF53850">
    <property type="entry name" value="Periplasmic binding protein-like II"/>
    <property type="match status" value="1"/>
</dbReference>
<dbReference type="SUPFAM" id="SSF46785">
    <property type="entry name" value="Winged helix' DNA-binding domain"/>
    <property type="match status" value="1"/>
</dbReference>
<dbReference type="InterPro" id="IPR005119">
    <property type="entry name" value="LysR_subst-bd"/>
</dbReference>
<keyword evidence="2" id="KW-0805">Transcription regulation</keyword>
<dbReference type="Pfam" id="PF03466">
    <property type="entry name" value="LysR_substrate"/>
    <property type="match status" value="1"/>
</dbReference>
<dbReference type="Proteomes" id="UP000032452">
    <property type="component" value="Unassembled WGS sequence"/>
</dbReference>
<dbReference type="STRING" id="1618023.UH38_01340"/>
<evidence type="ECO:0000313" key="6">
    <source>
        <dbReference type="EMBL" id="KJH73447.1"/>
    </source>
</evidence>
<evidence type="ECO:0000256" key="4">
    <source>
        <dbReference type="ARBA" id="ARBA00023163"/>
    </source>
</evidence>
<keyword evidence="4" id="KW-0804">Transcription</keyword>
<dbReference type="Gene3D" id="1.10.10.10">
    <property type="entry name" value="Winged helix-like DNA-binding domain superfamily/Winged helix DNA-binding domain"/>
    <property type="match status" value="1"/>
</dbReference>
<dbReference type="Pfam" id="PF00126">
    <property type="entry name" value="HTH_1"/>
    <property type="match status" value="1"/>
</dbReference>
<dbReference type="InterPro" id="IPR036390">
    <property type="entry name" value="WH_DNA-bd_sf"/>
</dbReference>
<dbReference type="InterPro" id="IPR036388">
    <property type="entry name" value="WH-like_DNA-bd_sf"/>
</dbReference>
<evidence type="ECO:0000313" key="7">
    <source>
        <dbReference type="Proteomes" id="UP000032452"/>
    </source>
</evidence>
<accession>A0A0D8ZYG2</accession>
<dbReference type="PANTHER" id="PTHR30126:SF5">
    <property type="entry name" value="HTH-TYPE TRANSCRIPTIONAL ACTIVATOR CMPR"/>
    <property type="match status" value="1"/>
</dbReference>
<dbReference type="PATRIC" id="fig|1618023.3.peg.1506"/>